<gene>
    <name evidence="2" type="ORF">SE18_00015</name>
</gene>
<evidence type="ECO:0000313" key="2">
    <source>
        <dbReference type="EMBL" id="KPL91982.1"/>
    </source>
</evidence>
<evidence type="ECO:0000259" key="1">
    <source>
        <dbReference type="PROSITE" id="PS50157"/>
    </source>
</evidence>
<dbReference type="EMBL" id="LGKP01000002">
    <property type="protein sequence ID" value="KPL91982.1"/>
    <property type="molecule type" value="Genomic_DNA"/>
</dbReference>
<dbReference type="PROSITE" id="PS00028">
    <property type="entry name" value="ZINC_FINGER_C2H2_1"/>
    <property type="match status" value="1"/>
</dbReference>
<reference evidence="2 3" key="1">
    <citation type="submission" date="2015-07" db="EMBL/GenBank/DDBJ databases">
        <title>Whole genome sequence of Herpetosiphon geysericola DSM 7119.</title>
        <authorList>
            <person name="Hemp J."/>
            <person name="Ward L.M."/>
            <person name="Pace L.A."/>
            <person name="Fischer W.W."/>
        </authorList>
    </citation>
    <scope>NUCLEOTIDE SEQUENCE [LARGE SCALE GENOMIC DNA]</scope>
    <source>
        <strain evidence="2 3">DSM 7119</strain>
    </source>
</reference>
<comment type="caution">
    <text evidence="2">The sequence shown here is derived from an EMBL/GenBank/DDBJ whole genome shotgun (WGS) entry which is preliminary data.</text>
</comment>
<dbReference type="PROSITE" id="PS50157">
    <property type="entry name" value="ZINC_FINGER_C2H2_2"/>
    <property type="match status" value="1"/>
</dbReference>
<proteinExistence type="predicted"/>
<organism evidence="2 3">
    <name type="scientific">Herpetosiphon geysericola</name>
    <dbReference type="NCBI Taxonomy" id="70996"/>
    <lineage>
        <taxon>Bacteria</taxon>
        <taxon>Bacillati</taxon>
        <taxon>Chloroflexota</taxon>
        <taxon>Chloroflexia</taxon>
        <taxon>Herpetosiphonales</taxon>
        <taxon>Herpetosiphonaceae</taxon>
        <taxon>Herpetosiphon</taxon>
    </lineage>
</organism>
<dbReference type="STRING" id="70996.SE18_00015"/>
<keyword evidence="3" id="KW-1185">Reference proteome</keyword>
<protein>
    <recommendedName>
        <fullName evidence="1">C2H2-type domain-containing protein</fullName>
    </recommendedName>
</protein>
<name>A0A0P6Y6G7_9CHLR</name>
<evidence type="ECO:0000313" key="3">
    <source>
        <dbReference type="Proteomes" id="UP000050277"/>
    </source>
</evidence>
<dbReference type="RefSeq" id="WP_054532363.1">
    <property type="nucleotide sequence ID" value="NZ_LGKP01000002.1"/>
</dbReference>
<dbReference type="AlphaFoldDB" id="A0A0P6Y6G7"/>
<feature type="domain" description="C2H2-type" evidence="1">
    <location>
        <begin position="32"/>
        <end position="60"/>
    </location>
</feature>
<accession>A0A0P6Y6G7</accession>
<dbReference type="OrthoDB" id="9150223at2"/>
<sequence>MPTLGWRLEDDVERFWENHIVAKDDHKVPHQFACPTCGRLFNTSREREAHINLEHPLQLPKLIIHDKEITSKKIITRPISFNAIEILNTSSCQIQYNNRLLKDISIQELKSIFSKERDCVIIITLINKPNAIQKYFIEFKIMNDDILNEIDKIFIDKLAIDQLNHDYIHYFMEESNFDSKYLDYKNALANYALGIVMKDNPKNRRSSFNFGDFDEKMRSSLNILKKYNRTIPNIIANAIRLNLNIFNAKMKTNLLELEIALEMFRKKEINTFHSTCPRSQANVSLNICPIDTLTKLVIDSCNKLYYSENNIDIDKLEDILFRSSNNLVSNQDARKLHLICLSYYERSHQDSKAEIHRNRLQY</sequence>
<dbReference type="Proteomes" id="UP000050277">
    <property type="component" value="Unassembled WGS sequence"/>
</dbReference>
<dbReference type="InterPro" id="IPR013087">
    <property type="entry name" value="Znf_C2H2_type"/>
</dbReference>